<gene>
    <name evidence="3" type="ORF">IBL26_08250</name>
</gene>
<reference evidence="3 4" key="1">
    <citation type="journal article" date="2013" name="Int. J. Syst. Evol. Microbiol.">
        <title>Roseomonas aerophila sp. nov., isolated from air.</title>
        <authorList>
            <person name="Kim S.J."/>
            <person name="Weon H.Y."/>
            <person name="Ahn J.H."/>
            <person name="Hong S.B."/>
            <person name="Seok S.J."/>
            <person name="Whang K.S."/>
            <person name="Kwon S.W."/>
        </authorList>
    </citation>
    <scope>NUCLEOTIDE SEQUENCE [LARGE SCALE GENOMIC DNA]</scope>
    <source>
        <strain evidence="3 4">NBRC 108923</strain>
    </source>
</reference>
<dbReference type="SMART" id="SM00857">
    <property type="entry name" value="Resolvase"/>
    <property type="match status" value="1"/>
</dbReference>
<dbReference type="Gene3D" id="3.40.50.1390">
    <property type="entry name" value="Resolvase, N-terminal catalytic domain"/>
    <property type="match status" value="1"/>
</dbReference>
<dbReference type="InterPro" id="IPR006119">
    <property type="entry name" value="Resolv_N"/>
</dbReference>
<sequence length="199" mass="20866">MLVGYARTSTVDQDAGLAAQVRDLEAAGCEKVFAEKVSSVATQRPQLASALDFLREGDTLVIAKPDRLARSTTDLLAIVAKLEAKGVALLVQSMGGEPMSTRGPTGKLMLTMLAAFAEFERALMLERQKEGIAKAKAEGVYKGRAPTARAKAAEVLAMQAQGVPVVEIAKRLEIGVASAFRILRDAKAAAAAETPASLG</sequence>
<keyword evidence="4" id="KW-1185">Reference proteome</keyword>
<dbReference type="SUPFAM" id="SSF53041">
    <property type="entry name" value="Resolvase-like"/>
    <property type="match status" value="1"/>
</dbReference>
<comment type="similarity">
    <text evidence="1">Belongs to the site-specific recombinase resolvase family.</text>
</comment>
<dbReference type="Proteomes" id="UP000626026">
    <property type="component" value="Unassembled WGS sequence"/>
</dbReference>
<protein>
    <submittedName>
        <fullName evidence="3">Recombinase family protein</fullName>
    </submittedName>
</protein>
<proteinExistence type="inferred from homology"/>
<dbReference type="PANTHER" id="PTHR30461">
    <property type="entry name" value="DNA-INVERTASE FROM LAMBDOID PROPHAGE"/>
    <property type="match status" value="1"/>
</dbReference>
<comment type="caution">
    <text evidence="3">The sequence shown here is derived from an EMBL/GenBank/DDBJ whole genome shotgun (WGS) entry which is preliminary data.</text>
</comment>
<evidence type="ECO:0000313" key="4">
    <source>
        <dbReference type="Proteomes" id="UP000626026"/>
    </source>
</evidence>
<dbReference type="InterPro" id="IPR036162">
    <property type="entry name" value="Resolvase-like_N_sf"/>
</dbReference>
<dbReference type="CDD" id="cd03768">
    <property type="entry name" value="SR_ResInv"/>
    <property type="match status" value="1"/>
</dbReference>
<evidence type="ECO:0000256" key="1">
    <source>
        <dbReference type="ARBA" id="ARBA00009913"/>
    </source>
</evidence>
<dbReference type="EMBL" id="JACTVA010000010">
    <property type="protein sequence ID" value="MBC9206825.1"/>
    <property type="molecule type" value="Genomic_DNA"/>
</dbReference>
<dbReference type="InterPro" id="IPR050639">
    <property type="entry name" value="SSR_resolvase"/>
</dbReference>
<evidence type="ECO:0000259" key="2">
    <source>
        <dbReference type="PROSITE" id="PS51736"/>
    </source>
</evidence>
<accession>A0ABR7RJR4</accession>
<feature type="domain" description="Resolvase/invertase-type recombinase catalytic" evidence="2">
    <location>
        <begin position="1"/>
        <end position="139"/>
    </location>
</feature>
<dbReference type="Pfam" id="PF00239">
    <property type="entry name" value="Resolvase"/>
    <property type="match status" value="1"/>
</dbReference>
<evidence type="ECO:0000313" key="3">
    <source>
        <dbReference type="EMBL" id="MBC9206825.1"/>
    </source>
</evidence>
<dbReference type="RefSeq" id="WP_187783992.1">
    <property type="nucleotide sequence ID" value="NZ_JACTVA010000010.1"/>
</dbReference>
<dbReference type="PROSITE" id="PS51736">
    <property type="entry name" value="RECOMBINASES_3"/>
    <property type="match status" value="1"/>
</dbReference>
<dbReference type="PANTHER" id="PTHR30461:SF26">
    <property type="entry name" value="RESOLVASE HOMOLOG YNEB"/>
    <property type="match status" value="1"/>
</dbReference>
<name>A0ABR7RJR4_9PROT</name>
<organism evidence="3 4">
    <name type="scientific">Teichococcus aerophilus</name>
    <dbReference type="NCBI Taxonomy" id="1224513"/>
    <lineage>
        <taxon>Bacteria</taxon>
        <taxon>Pseudomonadati</taxon>
        <taxon>Pseudomonadota</taxon>
        <taxon>Alphaproteobacteria</taxon>
        <taxon>Acetobacterales</taxon>
        <taxon>Roseomonadaceae</taxon>
        <taxon>Roseomonas</taxon>
    </lineage>
</organism>